<evidence type="ECO:0000256" key="1">
    <source>
        <dbReference type="ARBA" id="ARBA00022729"/>
    </source>
</evidence>
<dbReference type="EMBL" id="CP020946">
    <property type="protein sequence ID" value="ASD63390.1"/>
    <property type="molecule type" value="Genomic_DNA"/>
</dbReference>
<dbReference type="Proteomes" id="UP000197003">
    <property type="component" value="Chromosome"/>
</dbReference>
<dbReference type="InterPro" id="IPR002491">
    <property type="entry name" value="ABC_transptr_periplasmic_BD"/>
</dbReference>
<gene>
    <name evidence="3" type="ORF">B9G79_07290</name>
</gene>
<dbReference type="NCBIfam" id="NF038402">
    <property type="entry name" value="TroA_like"/>
    <property type="match status" value="1"/>
</dbReference>
<sequence>MGRFYCFGRWGTFRMGFRRNIVRVVSMVPSWTETLLKAGVQVVGRTRFCIHPPKQITNIPIVGGTKDVSWDLVVDLKPDLVLLDQEENPLEMAEECPVPYLATHVHSLASLQKELARLGEHFENPQLMEMSVEALDLVEAAPLKWDLQKIPGFLEWVRPPGKSYDEVLYLIWKKPWMSVSRETYIGSVLEKLGARVAEFPEGEKYPVVELEDFKNAFYLFSSEPFPFQKKIGDLKALDIDGAIVNGESYSWFGVRSIEFLKEAYLQK</sequence>
<organism evidence="3 4">
    <name type="scientific">Bdellovibrio bacteriovorus</name>
    <dbReference type="NCBI Taxonomy" id="959"/>
    <lineage>
        <taxon>Bacteria</taxon>
        <taxon>Pseudomonadati</taxon>
        <taxon>Bdellovibrionota</taxon>
        <taxon>Bdellovibrionia</taxon>
        <taxon>Bdellovibrionales</taxon>
        <taxon>Pseudobdellovibrionaceae</taxon>
        <taxon>Bdellovibrio</taxon>
    </lineage>
</organism>
<evidence type="ECO:0000313" key="4">
    <source>
        <dbReference type="Proteomes" id="UP000197003"/>
    </source>
</evidence>
<evidence type="ECO:0000313" key="3">
    <source>
        <dbReference type="EMBL" id="ASD63390.1"/>
    </source>
</evidence>
<protein>
    <submittedName>
        <fullName evidence="3">Fe3+-siderophores ABC transporter protein</fullName>
    </submittedName>
</protein>
<dbReference type="Gene3D" id="3.40.50.1980">
    <property type="entry name" value="Nitrogenase molybdenum iron protein domain"/>
    <property type="match status" value="1"/>
</dbReference>
<feature type="domain" description="Fe/B12 periplasmic-binding" evidence="2">
    <location>
        <begin position="24"/>
        <end position="135"/>
    </location>
</feature>
<dbReference type="OrthoDB" id="5290730at2"/>
<dbReference type="PANTHER" id="PTHR30535:SF35">
    <property type="entry name" value="PERIPLASMIC BINDING PROTEIN"/>
    <property type="match status" value="1"/>
</dbReference>
<dbReference type="SUPFAM" id="SSF53807">
    <property type="entry name" value="Helical backbone' metal receptor"/>
    <property type="match status" value="1"/>
</dbReference>
<evidence type="ECO:0000259" key="2">
    <source>
        <dbReference type="Pfam" id="PF01497"/>
    </source>
</evidence>
<proteinExistence type="predicted"/>
<reference evidence="3 4" key="1">
    <citation type="submission" date="2017-04" db="EMBL/GenBank/DDBJ databases">
        <title>Whole genome sequence of Bdellovibrio bacteriovorus strain SSB218315.</title>
        <authorList>
            <person name="Oyedara O."/>
            <person name="Rodriguez-Perez M.A."/>
        </authorList>
    </citation>
    <scope>NUCLEOTIDE SEQUENCE [LARGE SCALE GENOMIC DNA]</scope>
    <source>
        <strain evidence="3 4">SSB218315</strain>
    </source>
</reference>
<name>A0A1Z3N7E0_BDEBC</name>
<dbReference type="Pfam" id="PF01497">
    <property type="entry name" value="Peripla_BP_2"/>
    <property type="match status" value="1"/>
</dbReference>
<dbReference type="InterPro" id="IPR054828">
    <property type="entry name" value="Vit_B12_bind_prot"/>
</dbReference>
<keyword evidence="1" id="KW-0732">Signal</keyword>
<dbReference type="AlphaFoldDB" id="A0A1Z3N7E0"/>
<dbReference type="PANTHER" id="PTHR30535">
    <property type="entry name" value="VITAMIN B12-BINDING PROTEIN"/>
    <property type="match status" value="1"/>
</dbReference>
<accession>A0A1Z3N7E0</accession>
<dbReference type="InterPro" id="IPR050902">
    <property type="entry name" value="ABC_Transporter_SBP"/>
</dbReference>